<feature type="non-terminal residue" evidence="1">
    <location>
        <position position="1"/>
    </location>
</feature>
<accession>A0ACC1LY92</accession>
<comment type="caution">
    <text evidence="1">The sequence shown here is derived from an EMBL/GenBank/DDBJ whole genome shotgun (WGS) entry which is preliminary data.</text>
</comment>
<evidence type="ECO:0000313" key="2">
    <source>
        <dbReference type="Proteomes" id="UP001139981"/>
    </source>
</evidence>
<organism evidence="1 2">
    <name type="scientific">Coemansia aciculifera</name>
    <dbReference type="NCBI Taxonomy" id="417176"/>
    <lineage>
        <taxon>Eukaryota</taxon>
        <taxon>Fungi</taxon>
        <taxon>Fungi incertae sedis</taxon>
        <taxon>Zoopagomycota</taxon>
        <taxon>Kickxellomycotina</taxon>
        <taxon>Kickxellomycetes</taxon>
        <taxon>Kickxellales</taxon>
        <taxon>Kickxellaceae</taxon>
        <taxon>Coemansia</taxon>
    </lineage>
</organism>
<dbReference type="EMBL" id="JANBVB010001508">
    <property type="protein sequence ID" value="KAJ2890098.1"/>
    <property type="molecule type" value="Genomic_DNA"/>
</dbReference>
<sequence>RVLRLPSVASKAFLVTIGDRSVTGLVARDPMVGAWQVPVADVAVTCSSYEPQVRTGEAMALGERPTLAMIDAGAASRMAAAEALTNLAAADLPAVEWIKLSANWMAAASHPGEGARLYGAVRALSEFSQALGISVPVGKDSMSMQMQWGEEGGNKVTAPVSLVVTAFSAVVDTRRTLTPALQPGAGSLLLADLSGGHRRLGGSALAQVFSRVGAQVPDADPQVLRRFLDALSAHRHLIKAYHDRSDGGLFATIAEMAFAGHTGVDVDLSAVIHLSGGPGEGSSAEADVTEALFTEELGAVLQVADCDVTRVVAAFAQANVPIAVVASVGYQRQGEDYVRFSYKDGIVLEKSRREWWAAWSETSFHMQKLRDHPQCAQEERALMTSDSDQGLRYALTFDPRDTLHTLMPTPLSHRPRVAILREQGVNSHAEMAYAFYQAGFDAVDVHMTDIFSGRQTLDDGFVGLAAVGGFSYGDVLGAGAGWAKSILLAEDRVRAQFVRFFGNPKTFALGVCNGCQMFSNLRDIIPGTENWPHFVGNESERYEGRVVLVEAVGGNGPSGRVFLRDMHGSQLPIVVAHGEGRARFASEDARRAFAAQGLTQVRYVDRTNYQATEDKRIAYPMNPNGSEMNIAAVATPDGRIMAIMPHPERVVRTDANSYLPPKEESADWLHGPWARLFINARRWVAESQQ</sequence>
<dbReference type="EC" id="6.3.5.3" evidence="1"/>
<keyword evidence="1" id="KW-0436">Ligase</keyword>
<proteinExistence type="predicted"/>
<evidence type="ECO:0000313" key="1">
    <source>
        <dbReference type="EMBL" id="KAJ2890098.1"/>
    </source>
</evidence>
<reference evidence="1" key="1">
    <citation type="submission" date="2022-07" db="EMBL/GenBank/DDBJ databases">
        <title>Phylogenomic reconstructions and comparative analyses of Kickxellomycotina fungi.</title>
        <authorList>
            <person name="Reynolds N.K."/>
            <person name="Stajich J.E."/>
            <person name="Barry K."/>
            <person name="Grigoriev I.V."/>
            <person name="Crous P."/>
            <person name="Smith M.E."/>
        </authorList>
    </citation>
    <scope>NUCLEOTIDE SEQUENCE</scope>
    <source>
        <strain evidence="1">CBS 190363</strain>
    </source>
</reference>
<dbReference type="Proteomes" id="UP001139981">
    <property type="component" value="Unassembled WGS sequence"/>
</dbReference>
<protein>
    <submittedName>
        <fullName evidence="1">Phosphoribosylformylglycinamidine synthase</fullName>
        <ecNumber evidence="1">6.3.5.3</ecNumber>
    </submittedName>
</protein>
<gene>
    <name evidence="1" type="primary">ADE6</name>
    <name evidence="1" type="ORF">IWW38_004320</name>
</gene>
<name>A0ACC1LY92_9FUNG</name>
<keyword evidence="2" id="KW-1185">Reference proteome</keyword>